<protein>
    <submittedName>
        <fullName evidence="2">Uncharacterized protein</fullName>
    </submittedName>
</protein>
<dbReference type="AlphaFoldDB" id="A0A9D4PMW1"/>
<dbReference type="Proteomes" id="UP000821837">
    <property type="component" value="Chromosome 6"/>
</dbReference>
<evidence type="ECO:0000256" key="1">
    <source>
        <dbReference type="SAM" id="MobiDB-lite"/>
    </source>
</evidence>
<proteinExistence type="predicted"/>
<comment type="caution">
    <text evidence="2">The sequence shown here is derived from an EMBL/GenBank/DDBJ whole genome shotgun (WGS) entry which is preliminary data.</text>
</comment>
<accession>A0A9D4PMW1</accession>
<sequence>MDQLVPASGPRKNARRSYKLLTELGRRCGSITDEEENGVHLRNEAVRRIKATEISHIILVPKPGKPRPSSHELSLPIWDVFLQPDRHGACQEQAGVASIPDRLKAVKTELATLNAQLETFLTYQQAAEDYNFVMEYEDAATSTLALLEHHTNRLQAHPPATTAGEDLPATSEREPTRPQREFAAINFGKTQLRATPKLYSSR</sequence>
<reference evidence="2" key="2">
    <citation type="submission" date="2021-09" db="EMBL/GenBank/DDBJ databases">
        <authorList>
            <person name="Jia N."/>
            <person name="Wang J."/>
            <person name="Shi W."/>
            <person name="Du L."/>
            <person name="Sun Y."/>
            <person name="Zhan W."/>
            <person name="Jiang J."/>
            <person name="Wang Q."/>
            <person name="Zhang B."/>
            <person name="Ji P."/>
            <person name="Sakyi L.B."/>
            <person name="Cui X."/>
            <person name="Yuan T."/>
            <person name="Jiang B."/>
            <person name="Yang W."/>
            <person name="Lam T.T.-Y."/>
            <person name="Chang Q."/>
            <person name="Ding S."/>
            <person name="Wang X."/>
            <person name="Zhu J."/>
            <person name="Ruan X."/>
            <person name="Zhao L."/>
            <person name="Wei J."/>
            <person name="Que T."/>
            <person name="Du C."/>
            <person name="Cheng J."/>
            <person name="Dai P."/>
            <person name="Han X."/>
            <person name="Huang E."/>
            <person name="Gao Y."/>
            <person name="Liu J."/>
            <person name="Shao H."/>
            <person name="Ye R."/>
            <person name="Li L."/>
            <person name="Wei W."/>
            <person name="Wang X."/>
            <person name="Wang C."/>
            <person name="Huo Q."/>
            <person name="Li W."/>
            <person name="Guo W."/>
            <person name="Chen H."/>
            <person name="Chen S."/>
            <person name="Zhou L."/>
            <person name="Zhou L."/>
            <person name="Ni X."/>
            <person name="Tian J."/>
            <person name="Zhou Y."/>
            <person name="Sheng Y."/>
            <person name="Liu T."/>
            <person name="Pan Y."/>
            <person name="Xia L."/>
            <person name="Li J."/>
            <person name="Zhao F."/>
            <person name="Cao W."/>
        </authorList>
    </citation>
    <scope>NUCLEOTIDE SEQUENCE</scope>
    <source>
        <strain evidence="2">Rsan-2018</strain>
        <tissue evidence="2">Larvae</tissue>
    </source>
</reference>
<keyword evidence="3" id="KW-1185">Reference proteome</keyword>
<dbReference type="EMBL" id="JABSTV010001252">
    <property type="protein sequence ID" value="KAH7946988.1"/>
    <property type="molecule type" value="Genomic_DNA"/>
</dbReference>
<evidence type="ECO:0000313" key="2">
    <source>
        <dbReference type="EMBL" id="KAH7946988.1"/>
    </source>
</evidence>
<evidence type="ECO:0000313" key="3">
    <source>
        <dbReference type="Proteomes" id="UP000821837"/>
    </source>
</evidence>
<feature type="region of interest" description="Disordered" evidence="1">
    <location>
        <begin position="156"/>
        <end position="179"/>
    </location>
</feature>
<name>A0A9D4PMW1_RHISA</name>
<reference evidence="2" key="1">
    <citation type="journal article" date="2020" name="Cell">
        <title>Large-Scale Comparative Analyses of Tick Genomes Elucidate Their Genetic Diversity and Vector Capacities.</title>
        <authorList>
            <consortium name="Tick Genome and Microbiome Consortium (TIGMIC)"/>
            <person name="Jia N."/>
            <person name="Wang J."/>
            <person name="Shi W."/>
            <person name="Du L."/>
            <person name="Sun Y."/>
            <person name="Zhan W."/>
            <person name="Jiang J.F."/>
            <person name="Wang Q."/>
            <person name="Zhang B."/>
            <person name="Ji P."/>
            <person name="Bell-Sakyi L."/>
            <person name="Cui X.M."/>
            <person name="Yuan T.T."/>
            <person name="Jiang B.G."/>
            <person name="Yang W.F."/>
            <person name="Lam T.T."/>
            <person name="Chang Q.C."/>
            <person name="Ding S.J."/>
            <person name="Wang X.J."/>
            <person name="Zhu J.G."/>
            <person name="Ruan X.D."/>
            <person name="Zhao L."/>
            <person name="Wei J.T."/>
            <person name="Ye R.Z."/>
            <person name="Que T.C."/>
            <person name="Du C.H."/>
            <person name="Zhou Y.H."/>
            <person name="Cheng J.X."/>
            <person name="Dai P.F."/>
            <person name="Guo W.B."/>
            <person name="Han X.H."/>
            <person name="Huang E.J."/>
            <person name="Li L.F."/>
            <person name="Wei W."/>
            <person name="Gao Y.C."/>
            <person name="Liu J.Z."/>
            <person name="Shao H.Z."/>
            <person name="Wang X."/>
            <person name="Wang C.C."/>
            <person name="Yang T.C."/>
            <person name="Huo Q.B."/>
            <person name="Li W."/>
            <person name="Chen H.Y."/>
            <person name="Chen S.E."/>
            <person name="Zhou L.G."/>
            <person name="Ni X.B."/>
            <person name="Tian J.H."/>
            <person name="Sheng Y."/>
            <person name="Liu T."/>
            <person name="Pan Y.S."/>
            <person name="Xia L.Y."/>
            <person name="Li J."/>
            <person name="Zhao F."/>
            <person name="Cao W.C."/>
        </authorList>
    </citation>
    <scope>NUCLEOTIDE SEQUENCE</scope>
    <source>
        <strain evidence="2">Rsan-2018</strain>
    </source>
</reference>
<gene>
    <name evidence="2" type="ORF">HPB52_006671</name>
</gene>
<organism evidence="2 3">
    <name type="scientific">Rhipicephalus sanguineus</name>
    <name type="common">Brown dog tick</name>
    <name type="synonym">Ixodes sanguineus</name>
    <dbReference type="NCBI Taxonomy" id="34632"/>
    <lineage>
        <taxon>Eukaryota</taxon>
        <taxon>Metazoa</taxon>
        <taxon>Ecdysozoa</taxon>
        <taxon>Arthropoda</taxon>
        <taxon>Chelicerata</taxon>
        <taxon>Arachnida</taxon>
        <taxon>Acari</taxon>
        <taxon>Parasitiformes</taxon>
        <taxon>Ixodida</taxon>
        <taxon>Ixodoidea</taxon>
        <taxon>Ixodidae</taxon>
        <taxon>Rhipicephalinae</taxon>
        <taxon>Rhipicephalus</taxon>
        <taxon>Rhipicephalus</taxon>
    </lineage>
</organism>